<evidence type="ECO:0000313" key="22">
    <source>
        <dbReference type="EMBL" id="SCU65920.1"/>
    </source>
</evidence>
<accession>A0A1G4I2Q6</accession>
<evidence type="ECO:0000256" key="11">
    <source>
        <dbReference type="ARBA" id="ARBA00022840"/>
    </source>
</evidence>
<dbReference type="Gene3D" id="1.20.1270.280">
    <property type="match status" value="1"/>
</dbReference>
<dbReference type="InterPro" id="IPR041658">
    <property type="entry name" value="AAA_lid_11"/>
</dbReference>
<dbReference type="InterPro" id="IPR024743">
    <property type="entry name" value="Dynein_HC_stalk"/>
</dbReference>
<dbReference type="Gene3D" id="1.20.920.20">
    <property type="match status" value="1"/>
</dbReference>
<organism evidence="22 23">
    <name type="scientific">Trypanosoma equiperdum</name>
    <dbReference type="NCBI Taxonomy" id="5694"/>
    <lineage>
        <taxon>Eukaryota</taxon>
        <taxon>Discoba</taxon>
        <taxon>Euglenozoa</taxon>
        <taxon>Kinetoplastea</taxon>
        <taxon>Metakinetoplastina</taxon>
        <taxon>Trypanosomatida</taxon>
        <taxon>Trypanosomatidae</taxon>
        <taxon>Trypanosoma</taxon>
    </lineage>
</organism>
<evidence type="ECO:0000256" key="14">
    <source>
        <dbReference type="ARBA" id="ARBA00023069"/>
    </source>
</evidence>
<dbReference type="FunFam" id="1.20.920.30:FF:000006">
    <property type="entry name" value="Cytoplasmic dynein 2 heavy chain 1"/>
    <property type="match status" value="1"/>
</dbReference>
<dbReference type="Pfam" id="PF21264">
    <property type="entry name" value="DYNC2H1_AAA_dom"/>
    <property type="match status" value="1"/>
</dbReference>
<keyword evidence="9" id="KW-0547">Nucleotide-binding</keyword>
<dbReference type="Pfam" id="PF12775">
    <property type="entry name" value="AAA_7"/>
    <property type="match status" value="1"/>
</dbReference>
<evidence type="ECO:0000256" key="18">
    <source>
        <dbReference type="ARBA" id="ARBA00023273"/>
    </source>
</evidence>
<keyword evidence="15" id="KW-0472">Membrane</keyword>
<dbReference type="FunFam" id="1.20.58.1120:FF:000019">
    <property type="entry name" value="Dynein heavy chain, putative"/>
    <property type="match status" value="1"/>
</dbReference>
<evidence type="ECO:0000256" key="19">
    <source>
        <dbReference type="ARBA" id="ARBA00023902"/>
    </source>
</evidence>
<dbReference type="InterPro" id="IPR026983">
    <property type="entry name" value="DHC"/>
</dbReference>
<dbReference type="InterPro" id="IPR042222">
    <property type="entry name" value="Dynein_2_N"/>
</dbReference>
<evidence type="ECO:0000313" key="23">
    <source>
        <dbReference type="Proteomes" id="UP000195570"/>
    </source>
</evidence>
<dbReference type="Pfam" id="PF12780">
    <property type="entry name" value="AAA_8"/>
    <property type="match status" value="1"/>
</dbReference>
<dbReference type="InterPro" id="IPR035706">
    <property type="entry name" value="AAA_9"/>
</dbReference>
<reference evidence="22" key="1">
    <citation type="submission" date="2016-09" db="EMBL/GenBank/DDBJ databases">
        <authorList>
            <person name="Hebert L."/>
            <person name="Moumen B."/>
        </authorList>
    </citation>
    <scope>NUCLEOTIDE SEQUENCE [LARGE SCALE GENOMIC DNA]</scope>
    <source>
        <strain evidence="22">OVI</strain>
    </source>
</reference>
<keyword evidence="16" id="KW-0505">Motor protein</keyword>
<dbReference type="Pfam" id="PF12777">
    <property type="entry name" value="MT"/>
    <property type="match status" value="1"/>
</dbReference>
<dbReference type="Pfam" id="PF08393">
    <property type="entry name" value="DHC_N2"/>
    <property type="match status" value="1"/>
</dbReference>
<comment type="similarity">
    <text evidence="4">Belongs to the dynein heavy chain family.</text>
</comment>
<dbReference type="GO" id="GO:0008569">
    <property type="term" value="F:minus-end-directed microtubule motor activity"/>
    <property type="evidence" value="ECO:0007669"/>
    <property type="project" value="InterPro"/>
</dbReference>
<evidence type="ECO:0000256" key="3">
    <source>
        <dbReference type="ARBA" id="ARBA00004245"/>
    </source>
</evidence>
<dbReference type="InterPro" id="IPR041228">
    <property type="entry name" value="Dynein_C"/>
</dbReference>
<dbReference type="InterPro" id="IPR042228">
    <property type="entry name" value="Dynein_linker_3"/>
</dbReference>
<keyword evidence="23" id="KW-1185">Reference proteome</keyword>
<dbReference type="Pfam" id="PF03028">
    <property type="entry name" value="Dynein_heavy"/>
    <property type="match status" value="1"/>
</dbReference>
<feature type="coiled-coil region" evidence="20">
    <location>
        <begin position="3050"/>
        <end position="3119"/>
    </location>
</feature>
<evidence type="ECO:0000256" key="20">
    <source>
        <dbReference type="SAM" id="Coils"/>
    </source>
</evidence>
<dbReference type="Pfam" id="PF12774">
    <property type="entry name" value="AAA_6"/>
    <property type="match status" value="1"/>
</dbReference>
<feature type="coiled-coil region" evidence="20">
    <location>
        <begin position="2839"/>
        <end position="2912"/>
    </location>
</feature>
<dbReference type="InterPro" id="IPR054354">
    <property type="entry name" value="DYNC2H1-like_lid"/>
</dbReference>
<dbReference type="Gene3D" id="1.20.920.30">
    <property type="match status" value="1"/>
</dbReference>
<dbReference type="Gene3D" id="1.20.140.100">
    <property type="entry name" value="Dynein heavy chain, N-terminal domain 2"/>
    <property type="match status" value="1"/>
</dbReference>
<evidence type="ECO:0000256" key="13">
    <source>
        <dbReference type="ARBA" id="ARBA00023054"/>
    </source>
</evidence>
<dbReference type="GO" id="GO:0005929">
    <property type="term" value="C:cilium"/>
    <property type="evidence" value="ECO:0007669"/>
    <property type="project" value="UniProtKB-SubCell"/>
</dbReference>
<comment type="caution">
    <text evidence="22">The sequence shown here is derived from an EMBL/GenBank/DDBJ whole genome shotgun (WGS) entry which is preliminary data.</text>
</comment>
<evidence type="ECO:0000256" key="2">
    <source>
        <dbReference type="ARBA" id="ARBA00004202"/>
    </source>
</evidence>
<dbReference type="Pfam" id="PF18199">
    <property type="entry name" value="Dynein_C"/>
    <property type="match status" value="1"/>
</dbReference>
<dbReference type="InterPro" id="IPR013602">
    <property type="entry name" value="Dynein_heavy_linker"/>
</dbReference>
<dbReference type="InterPro" id="IPR042219">
    <property type="entry name" value="AAA_lid_11_sf"/>
</dbReference>
<evidence type="ECO:0000256" key="9">
    <source>
        <dbReference type="ARBA" id="ARBA00022741"/>
    </source>
</evidence>
<dbReference type="GO" id="GO:0005524">
    <property type="term" value="F:ATP binding"/>
    <property type="evidence" value="ECO:0007669"/>
    <property type="project" value="UniProtKB-KW"/>
</dbReference>
<keyword evidence="18" id="KW-0966">Cell projection</keyword>
<feature type="domain" description="AAA+ ATPase" evidence="21">
    <location>
        <begin position="2251"/>
        <end position="2399"/>
    </location>
</feature>
<feature type="coiled-coil region" evidence="20">
    <location>
        <begin position="659"/>
        <end position="686"/>
    </location>
</feature>
<dbReference type="RefSeq" id="XP_067077432.1">
    <property type="nucleotide sequence ID" value="XM_067221331.1"/>
</dbReference>
<evidence type="ECO:0000256" key="8">
    <source>
        <dbReference type="ARBA" id="ARBA00022701"/>
    </source>
</evidence>
<dbReference type="Gene3D" id="1.10.8.710">
    <property type="match status" value="1"/>
</dbReference>
<dbReference type="Gene3D" id="3.10.490.20">
    <property type="match status" value="1"/>
</dbReference>
<dbReference type="GO" id="GO:0030030">
    <property type="term" value="P:cell projection organization"/>
    <property type="evidence" value="ECO:0007669"/>
    <property type="project" value="UniProtKB-KW"/>
</dbReference>
<protein>
    <recommendedName>
        <fullName evidence="19">Cytoplasmic dynein 2 heavy chain 1</fullName>
    </recommendedName>
</protein>
<keyword evidence="8" id="KW-0493">Microtubule</keyword>
<keyword evidence="6" id="KW-1003">Cell membrane</keyword>
<dbReference type="Pfam" id="PF22597">
    <property type="entry name" value="DYN_lid"/>
    <property type="match status" value="1"/>
</dbReference>
<dbReference type="GO" id="GO:0005874">
    <property type="term" value="C:microtubule"/>
    <property type="evidence" value="ECO:0007669"/>
    <property type="project" value="UniProtKB-KW"/>
</dbReference>
<proteinExistence type="inferred from homology"/>
<dbReference type="InterPro" id="IPR035699">
    <property type="entry name" value="AAA_6"/>
</dbReference>
<dbReference type="Gene3D" id="1.10.8.720">
    <property type="entry name" value="Region D6 of dynein motor"/>
    <property type="match status" value="1"/>
</dbReference>
<feature type="domain" description="AAA+ ATPase" evidence="21">
    <location>
        <begin position="1939"/>
        <end position="2087"/>
    </location>
</feature>
<dbReference type="Gene3D" id="1.20.58.1120">
    <property type="match status" value="1"/>
</dbReference>
<dbReference type="FunFam" id="3.20.180.20:FF:000002">
    <property type="entry name" value="Cytoplasmic dynein heavy chain 1"/>
    <property type="match status" value="1"/>
</dbReference>
<dbReference type="Gene3D" id="3.40.50.300">
    <property type="entry name" value="P-loop containing nucleotide triphosphate hydrolases"/>
    <property type="match status" value="5"/>
</dbReference>
<dbReference type="InterPro" id="IPR043160">
    <property type="entry name" value="Dynein_C_barrel"/>
</dbReference>
<dbReference type="Pfam" id="PF08385">
    <property type="entry name" value="DHC_N1"/>
    <property type="match status" value="1"/>
</dbReference>
<keyword evidence="7" id="KW-0963">Cytoplasm</keyword>
<dbReference type="InterPro" id="IPR024317">
    <property type="entry name" value="Dynein_heavy_chain_D4_dom"/>
</dbReference>
<dbReference type="GO" id="GO:0007018">
    <property type="term" value="P:microtubule-based movement"/>
    <property type="evidence" value="ECO:0007669"/>
    <property type="project" value="InterPro"/>
</dbReference>
<dbReference type="FunFam" id="1.10.8.720:FF:000003">
    <property type="entry name" value="Cytoplasmic dynein heavy chain 2"/>
    <property type="match status" value="1"/>
</dbReference>
<dbReference type="InterPro" id="IPR004273">
    <property type="entry name" value="Dynein_heavy_D6_P-loop"/>
</dbReference>
<evidence type="ECO:0000256" key="17">
    <source>
        <dbReference type="ARBA" id="ARBA00023212"/>
    </source>
</evidence>
<dbReference type="GO" id="GO:0030286">
    <property type="term" value="C:dynein complex"/>
    <property type="evidence" value="ECO:0007669"/>
    <property type="project" value="UniProtKB-KW"/>
</dbReference>
<dbReference type="FunFam" id="3.40.50.300:FF:000598">
    <property type="entry name" value="Dynein cytoplasmic 2 heavy chain 1"/>
    <property type="match status" value="1"/>
</dbReference>
<dbReference type="FunFam" id="3.40.50.300:FF:000706">
    <property type="entry name" value="Cytoplasmic dynein 2 heavy chain 1"/>
    <property type="match status" value="1"/>
</dbReference>
<keyword evidence="11" id="KW-0067">ATP-binding</keyword>
<dbReference type="Pfam" id="PF18198">
    <property type="entry name" value="AAA_lid_11"/>
    <property type="match status" value="1"/>
</dbReference>
<evidence type="ECO:0000256" key="5">
    <source>
        <dbReference type="ARBA" id="ARBA00022473"/>
    </source>
</evidence>
<dbReference type="Gene3D" id="3.20.180.20">
    <property type="entry name" value="Dynein heavy chain, N-terminal domain 2"/>
    <property type="match status" value="1"/>
</dbReference>
<evidence type="ECO:0000256" key="1">
    <source>
        <dbReference type="ARBA" id="ARBA00004138"/>
    </source>
</evidence>
<dbReference type="SMART" id="SM00382">
    <property type="entry name" value="AAA"/>
    <property type="match status" value="3"/>
</dbReference>
<evidence type="ECO:0000256" key="7">
    <source>
        <dbReference type="ARBA" id="ARBA00022490"/>
    </source>
</evidence>
<dbReference type="Gene3D" id="6.10.140.1060">
    <property type="match status" value="1"/>
</dbReference>
<dbReference type="SUPFAM" id="SSF52540">
    <property type="entry name" value="P-loop containing nucleoside triphosphate hydrolases"/>
    <property type="match status" value="4"/>
</dbReference>
<keyword evidence="5" id="KW-0217">Developmental protein</keyword>
<dbReference type="GO" id="GO:0005886">
    <property type="term" value="C:plasma membrane"/>
    <property type="evidence" value="ECO:0007669"/>
    <property type="project" value="UniProtKB-SubCell"/>
</dbReference>
<evidence type="ECO:0000259" key="21">
    <source>
        <dbReference type="SMART" id="SM00382"/>
    </source>
</evidence>
<evidence type="ECO:0000256" key="10">
    <source>
        <dbReference type="ARBA" id="ARBA00022794"/>
    </source>
</evidence>
<feature type="domain" description="AAA+ ATPase" evidence="21">
    <location>
        <begin position="1643"/>
        <end position="1789"/>
    </location>
</feature>
<evidence type="ECO:0000256" key="6">
    <source>
        <dbReference type="ARBA" id="ARBA00022475"/>
    </source>
</evidence>
<keyword evidence="10" id="KW-0970">Cilium biogenesis/degradation</keyword>
<dbReference type="InterPro" id="IPR027417">
    <property type="entry name" value="P-loop_NTPase"/>
</dbReference>
<sequence>MVSAEKDISDVCVDVAGETLKQLGASVSSTNRRSDVVELQIAVGSEKCPPIAAALFSGFVKAACGSEAGTTKVGLTDVNIDARENFTVLRFAEAVRVRDLDFNELPGDSPPITSVVEVTYMRYLIKHSELQVFQVSDFPKCLTPRGGQRLDTVVAGYVLFSLQSSEEDDTKVLLYMKSLRRVLGGMCTSSFAETVLSQAWGNMDSVEPSHVTDMLEDAQMAITDFWNDSDQDTAIRTKVVFLMKTVGSNLREYFAKKTLDAGGVFSGSKNITEVALGCCDEWVNMCKRLTTVDWGSSWGTAFEDVQLITVRDRLSVVVSIRDLVDEIVELLTAADKLQSLRTETLWETFDSLDIFATTPAVEQLWTNCLDAFYRRLQPVEHRCASALSDFFGERGNLAPQTILNEVVKFRQLIRRPAVSKELVNERDALLAKLNERLQSIRMEFERRSESVEDDVALDEEDRRCQAGRFMPGVVNNMIWLRQLRGRTSDMISMCKSLLNDLQNAGEFLRSANTLMEEIDDYVIETFKQWTMDVEGSKHVLMLDANAPLMDIAGDGSVRVNYPERLVQLIREVRIFRSLGFRISTAIQEMVDQGIRFYRNGVALKQVASTYNSMKENIIPCTQAMLLEPALAFENIITASGDRKLTWRNTDDAERFIGKLRRASQALTDANRRLHKLHREIESIVIELFSIDLLRLRERWTGKVRLIREKMETSGFNNMESWKQFWDMQIYKALEHQYQLGLESLHEVVAEIKADITYDPDTGLATLRPNIDVIRGQYYQRIKDFITFPLRFRGCGNSDIFGAMPGNNERGIFAVMKHAAQLFKKVQQELKRFHPLLVIGRCGKGGNPSLEDIVGHTLKEVQHWEQSVRLLKQKGKEINAEELFIKCGCITICTAGVKGTVEDHLHKLSQVLHVTLRDSAQKNLSRIEEYIAEVTTALGARLTKLEEIGAANLQHAKLMEKRPAVEVEFHHLHNKNVLLQSMANKSDFDFRGVKQRWDEVTRRLDAFEREMEKQVDSLKMSVEDTVSAWMKNLERFSNQWHEVKPKTVDTPNAMKIVTERREQFKALKAEGEECIQQCKYFQLDEPDIEELEDLERDIEEYVQMWDILVKFQEELDVLRAEPWIIMRAKCYRFEDFGRHWEEQLRTFSSSPITVHIRTLLDSWMRCLPVLKYLRGDGFTPSHWGEMFSLIGVRGVTQDTLKFGDVIDQHETLLRREADLKKLHARAQGEAQIREALDDVRSWGNNAKFTLIPHPDREGVKLITEWKDTMSALSDNQALLMSMKESPYFGIFANDANKWEERLACLDEYLRNMSQIQRKWVYLEPIFRRGALPQEQERFSRIDKEYLQVMKVVAADSRLVSLAGHTEFKDVLYTVLEQLDRCQRALNQFLEAKRDSFPRFYFISDDDLLEILAHSRNPSVIQSHLKKLFMGVHSVRFDDAKEHILQINSLEGEVVPIEESVLITEEVEEWLGRLDLAVKDTLKLHLVRCVDKVNIGAYSSQILSTAGLITFTKQTEDAIRDAKSGGLKKHRANLQAQLRELTTYAGGNSDVVIGLKVKALIMDLIHNIEVVDALIDAGIEKDTDWLWRKQLRFYMDYSDSCVLRMVGAEFRYSYEYQGNAPKLVHTPLTDRCYLTLTQGMQLGYGGNPYGPAGTGKTESVKALGNAMGRQVLVFNCDEGIDFKSMGRIFTGLVKCGAWGCFDEFNRLKVDQLSAVSQMIQVIQEAIKNGEPRCHLMGKEINVDSNAGIFVTLNPAGKRYGGRSKLPDNLKQLFRSVAMSVPDNELITRTILFSEGFENAVDLARKTVEVFKLSRDLLSFQTHYDWGLRSMKAVLRLGGTLIHEYLTERACGKVNPSPEEIFEKESEIIIKSLRVNTLSKLTFDDALLYNNLIADIFPGAPIKEIDYAELRPAIEESVKELKLQLVEAQIQKVLQLYEALRQRMGVVLVGPGGSGKSTLLLILRRALQRLGKVIPQYIMNPKALPRTQLLGYMDNDTREWFDGVLTEAARKVVKEETSVLSWIVCDGDIDPEWVESLNSVLDDNKLLTMPNGVRIQFGDNVNFIFETHSLEFASPATVSRTGIIYLSEEDVDPKMMVTSWLVEQPEDVRDKLERWINDYFYKAIDALLATGKLIVDTTRTGLVASGLSQLQGCTGKAQFALALVYGLGSYLTEEYRKDYAKEIHSMMSERLPDPKNPLDVYYDESSNCYRTFDVEPCTDLSVEDLYRDPMVATVDCQRNVKILQAWMKPVRPGIYRPFILVGPEGCGKKMLLTNLFGKTPGTRVTAVNCSAQTEATHVIQKLKQMCQVYNTNQGRVLRPKEVERLVLLLKDMNLPKPDKYGTVQLHSLLQQIVLYNGFYDTDLEWISLERVQIVGSMNPPGSMGRHPVAPRFLAMVSVLAMSYPSREAMQNIYTEFFNIMIQSGRLQLNLPGKGAVDIARIMTTVYEAVASRYTVNVASHYMFNPRDVTSWVLNLLNYNPEDVTNAIGYEGRRIFVDRLVTTEERSKISKVIHDNLIFLVGHKSGLSEKETTSFVSWMDTSPIGKKKLTPIANEELKKPAEDFVLGYSREFADLDVQLIPEVCVWMARVDRVLSQERGNLLLVGRSGVCAAGIVRLAAYGLRMELVTLGITREYSMKQFNAELKTIMMKAGVEGQHVVLLLEDHNFTVNSSFLETINSLLASGEVPGLFAQEELDAMTAPLKEDALGEGMSAYAYFVDRIARMLHVCVVMDPTNPNYEPQCRSNPALFTRCNVYWVGTWHTDSFKLIPRLLMRDVFKSIDSRDNKKDFSLTTEIVHVHKEYINTFSPQHFKGLCLTYESIFKEKSRMISEGITRLQTGVSKLDEAQENVDQIATDVVEKRKLMEVKQKEADDALQEIKTNMEAASDQKKNIQKIRKDLEKEQKAIEERKSVIEERLSGIQPTLDAALSAVRSIRSEHLSELKSLKQPPPAVQDVMEAVIITIGGGGGGDTNWASIRKILAGDIKEQIINFNIAGFTEATRLRVTQFMQNHENSFKREVIGRASKAAAPMAEWIKAVLEYSSVLQTMGPMQAELKEYEVSLASRSEKKRKYEEKLTKLEERVEGLKRNFGERTAEAERLKDHAEQAERLYACAHDLLAKLTSEHDRWVSQIKVIRENQVLLPKRCLLAAAFILYLGNATEDGRRTALNVWKERLKDVDNFEFFTFMRPESMQLHYKSEGLPGDELSMDNAVIIQEQVTTPLIIDSSGQALSWLVNHLKGKGLSVEVCSVSEERFVSSLELALRFGKSFILTDVDGIEAFMYPLFRKELRTEGTKRVIQFGDRRTVDYADGFQLYLVTNSTDLWIPPDVLSYLTPVNFSITQNGLEGQFLGATIQHEQPELEKEKLAVLQKEERLKMQLSDLEESLLKDLAESKGSLLDNKTLIDSLNEIKTQAAEISVALETSKKVQEEIDTKRNVYRPFAKTASEIFFIVKSLKALSHMYQFSFSFFMGIFNDTLHHHAEDRTDIDTKIDALTKTFVRSVVSSVCTSLFKEHRTVFGIHLARSLYPNDCTAAEWDFFLDRAIAPEAKKSEVRVPTWVLPDSRDLYRSFAVLFEDLTPKLSLHEADVWLQWMRSSNPEVSYPKFISQLSRFQRLLVVKTLRPDRLMAAVRSTACDMLHVKSYGDNNTLAQLLTRTEANTPILLITTTGADPSQELQAIAHQKVGRDHFHQLAMGGGQAEEAVRLLRACAESGDWLFLKNLHLVIPWVTALQKELNVLKPDSKFRLFLTSEAHDDFPSIFLSQCLKITFEAPPGVQQNLLHTYQDWESGPYDAKGTLHTQLLFITASFHAILQERRSYIPQGWTKAYEMTSADLKSASDIVLQQAKGETDWRAIRGLMEDAIYGSRLENEYDMRVLREYTDQFFNPNVLSSAKQQMNLFAKVKVPASGKHGDCLKVISELPENDIPFVFSLPPNADRVVQLSKVRALTDDLQLLIEARGESSMSREQWANKLRPILQVWEELMRPNPDLLQQTVSIARDASPILGFMGAEMTSSLRLVSIVDESMKELGKVLEGQALLREDRRAEASTMIAGEVPAQWDNYYQGSPRILPWLQSLLHRATSIAKLFELATNGNLLKSSLNISTMFRPHTFLHALRQETAHSLHEPLVALRLVTSISTPPEGKTVPVCLEGLMLQGAVLDESNVLQSIEAADEAALFPMPKTYVGWMTTMPDSVTTVGVPLYTNGTKEMFLAELHLPCASELAAKAFILAGVALVLEP</sequence>
<dbReference type="FunFam" id="1.20.140.100:FF:000002">
    <property type="entry name" value="Cytoplasmic dynein heavy chain 1"/>
    <property type="match status" value="1"/>
</dbReference>
<dbReference type="PANTHER" id="PTHR45703:SF22">
    <property type="entry name" value="DYNEIN CYTOPLASMIC 2 HEAVY CHAIN 1"/>
    <property type="match status" value="1"/>
</dbReference>
<dbReference type="FunFam" id="3.40.50.300:FF:001685">
    <property type="entry name" value="Dynein heavy chain, putative"/>
    <property type="match status" value="1"/>
</dbReference>
<keyword evidence="13 20" id="KW-0175">Coiled coil</keyword>
<dbReference type="GeneID" id="92380260"/>
<dbReference type="InterPro" id="IPR043157">
    <property type="entry name" value="Dynein_AAA1S"/>
</dbReference>
<name>A0A1G4I2Q6_TRYEQ</name>
<dbReference type="FunFam" id="3.40.50.300:FF:000071">
    <property type="entry name" value="Cytoplasmic dynein heavy chain 1"/>
    <property type="match status" value="1"/>
</dbReference>
<gene>
    <name evidence="22" type="ORF">TEOVI_000632600</name>
</gene>
<evidence type="ECO:0000256" key="12">
    <source>
        <dbReference type="ARBA" id="ARBA00023017"/>
    </source>
</evidence>
<dbReference type="InterPro" id="IPR049400">
    <property type="entry name" value="DYNC2H1_AAA_dom"/>
</dbReference>
<evidence type="ECO:0000256" key="15">
    <source>
        <dbReference type="ARBA" id="ARBA00023136"/>
    </source>
</evidence>
<dbReference type="Proteomes" id="UP000195570">
    <property type="component" value="Unassembled WGS sequence"/>
</dbReference>
<keyword evidence="12" id="KW-0243">Dynein</keyword>
<dbReference type="VEuPathDB" id="TriTrypDB:TEOVI_000632600"/>
<evidence type="ECO:0000256" key="4">
    <source>
        <dbReference type="ARBA" id="ARBA00008887"/>
    </source>
</evidence>
<keyword evidence="14" id="KW-0969">Cilium</keyword>
<comment type="subcellular location">
    <subcellularLocation>
        <location evidence="2">Cell membrane</location>
        <topology evidence="2">Peripheral membrane protein</topology>
    </subcellularLocation>
    <subcellularLocation>
        <location evidence="1">Cell projection</location>
        <location evidence="1">Cilium</location>
    </subcellularLocation>
    <subcellularLocation>
        <location evidence="3">Cytoplasm</location>
        <location evidence="3">Cytoskeleton</location>
    </subcellularLocation>
</comment>
<dbReference type="InterPro" id="IPR013594">
    <property type="entry name" value="Dynein_heavy_tail"/>
</dbReference>
<dbReference type="PANTHER" id="PTHR45703">
    <property type="entry name" value="DYNEIN HEAVY CHAIN"/>
    <property type="match status" value="1"/>
</dbReference>
<dbReference type="GO" id="GO:0051959">
    <property type="term" value="F:dynein light intermediate chain binding"/>
    <property type="evidence" value="ECO:0007669"/>
    <property type="project" value="InterPro"/>
</dbReference>
<keyword evidence="17" id="KW-0206">Cytoskeleton</keyword>
<evidence type="ECO:0000256" key="16">
    <source>
        <dbReference type="ARBA" id="ARBA00023175"/>
    </source>
</evidence>
<dbReference type="FunFam" id="1.20.920.20:FF:000002">
    <property type="entry name" value="Cytoplasmic dynein 1 heavy chain"/>
    <property type="match status" value="1"/>
</dbReference>
<dbReference type="FunFam" id="3.10.490.20:FF:000004">
    <property type="entry name" value="Cytoplasmic dynein heavy chain 2"/>
    <property type="match status" value="1"/>
</dbReference>
<dbReference type="GO" id="GO:0045505">
    <property type="term" value="F:dynein intermediate chain binding"/>
    <property type="evidence" value="ECO:0007669"/>
    <property type="project" value="InterPro"/>
</dbReference>
<dbReference type="Pfam" id="PF12781">
    <property type="entry name" value="AAA_9"/>
    <property type="match status" value="1"/>
</dbReference>
<dbReference type="Gene3D" id="1.10.8.1220">
    <property type="match status" value="1"/>
</dbReference>
<dbReference type="EMBL" id="CZPT02000457">
    <property type="protein sequence ID" value="SCU65920.1"/>
    <property type="molecule type" value="Genomic_DNA"/>
</dbReference>
<dbReference type="InterPro" id="IPR003593">
    <property type="entry name" value="AAA+_ATPase"/>
</dbReference>